<dbReference type="InterPro" id="IPR002121">
    <property type="entry name" value="HRDC_dom"/>
</dbReference>
<dbReference type="Pfam" id="PF00270">
    <property type="entry name" value="DEAD"/>
    <property type="match status" value="1"/>
</dbReference>
<evidence type="ECO:0000256" key="11">
    <source>
        <dbReference type="RuleBase" id="RU364117"/>
    </source>
</evidence>
<dbReference type="GO" id="GO:0016887">
    <property type="term" value="F:ATP hydrolysis activity"/>
    <property type="evidence" value="ECO:0007669"/>
    <property type="project" value="RHEA"/>
</dbReference>
<keyword evidence="17" id="KW-1185">Reference proteome</keyword>
<accession>A0A176VQV5</accession>
<dbReference type="Gene3D" id="1.10.150.80">
    <property type="entry name" value="HRDC domain"/>
    <property type="match status" value="1"/>
</dbReference>
<comment type="caution">
    <text evidence="16">The sequence shown here is derived from an EMBL/GenBank/DDBJ whole genome shotgun (WGS) entry which is preliminary data.</text>
</comment>
<dbReference type="SMART" id="SM00956">
    <property type="entry name" value="RQC"/>
    <property type="match status" value="1"/>
</dbReference>
<dbReference type="InterPro" id="IPR044876">
    <property type="entry name" value="HRDC_dom_sf"/>
</dbReference>
<dbReference type="GO" id="GO:0043138">
    <property type="term" value="F:3'-5' DNA helicase activity"/>
    <property type="evidence" value="ECO:0007669"/>
    <property type="project" value="UniProtKB-EC"/>
</dbReference>
<dbReference type="PANTHER" id="PTHR13710:SF105">
    <property type="entry name" value="ATP-DEPENDENT DNA HELICASE Q1"/>
    <property type="match status" value="1"/>
</dbReference>
<comment type="similarity">
    <text evidence="2 11">Belongs to the helicase family. RecQ subfamily.</text>
</comment>
<dbReference type="FunFam" id="3.40.50.300:FF:001544">
    <property type="entry name" value="ATP-dependent DNA helicase"/>
    <property type="match status" value="1"/>
</dbReference>
<evidence type="ECO:0000256" key="1">
    <source>
        <dbReference type="ARBA" id="ARBA00001946"/>
    </source>
</evidence>
<evidence type="ECO:0000256" key="5">
    <source>
        <dbReference type="ARBA" id="ARBA00022801"/>
    </source>
</evidence>
<dbReference type="InterPro" id="IPR018982">
    <property type="entry name" value="RQC_domain"/>
</dbReference>
<evidence type="ECO:0000256" key="4">
    <source>
        <dbReference type="ARBA" id="ARBA00022741"/>
    </source>
</evidence>
<keyword evidence="5 11" id="KW-0378">Hydrolase</keyword>
<evidence type="ECO:0000259" key="13">
    <source>
        <dbReference type="PROSITE" id="PS50967"/>
    </source>
</evidence>
<feature type="domain" description="Helicase ATP-binding" evidence="14">
    <location>
        <begin position="93"/>
        <end position="268"/>
    </location>
</feature>
<keyword evidence="8" id="KW-0238">DNA-binding</keyword>
<dbReference type="InterPro" id="IPR036388">
    <property type="entry name" value="WH-like_DNA-bd_sf"/>
</dbReference>
<dbReference type="GO" id="GO:0005737">
    <property type="term" value="C:cytoplasm"/>
    <property type="evidence" value="ECO:0007669"/>
    <property type="project" value="TreeGrafter"/>
</dbReference>
<evidence type="ECO:0000313" key="16">
    <source>
        <dbReference type="EMBL" id="OAE23294.1"/>
    </source>
</evidence>
<feature type="domain" description="HRDC" evidence="13">
    <location>
        <begin position="593"/>
        <end position="672"/>
    </location>
</feature>
<dbReference type="GO" id="GO:0006260">
    <property type="term" value="P:DNA replication"/>
    <property type="evidence" value="ECO:0007669"/>
    <property type="project" value="InterPro"/>
</dbReference>
<dbReference type="Pfam" id="PF09382">
    <property type="entry name" value="RQC"/>
    <property type="match status" value="1"/>
</dbReference>
<dbReference type="InterPro" id="IPR004589">
    <property type="entry name" value="DNA_helicase_ATP-dep_RecQ"/>
</dbReference>
<dbReference type="InterPro" id="IPR011545">
    <property type="entry name" value="DEAD/DEAH_box_helicase_dom"/>
</dbReference>
<dbReference type="CDD" id="cd18015">
    <property type="entry name" value="DEXHc_RecQ1"/>
    <property type="match status" value="1"/>
</dbReference>
<keyword evidence="6 11" id="KW-0347">Helicase</keyword>
<dbReference type="GO" id="GO:0016592">
    <property type="term" value="C:mediator complex"/>
    <property type="evidence" value="ECO:0007669"/>
    <property type="project" value="TreeGrafter"/>
</dbReference>
<dbReference type="Gene3D" id="3.40.50.300">
    <property type="entry name" value="P-loop containing nucleotide triphosphate hydrolases"/>
    <property type="match status" value="2"/>
</dbReference>
<feature type="region of interest" description="Disordered" evidence="12">
    <location>
        <begin position="673"/>
        <end position="851"/>
    </location>
</feature>
<feature type="compositionally biased region" description="Low complexity" evidence="12">
    <location>
        <begin position="687"/>
        <end position="700"/>
    </location>
</feature>
<comment type="catalytic activity">
    <reaction evidence="10 11">
        <text>Couples ATP hydrolysis with the unwinding of duplex DNA by translocating in the 3'-5' direction.</text>
        <dbReference type="EC" id="5.6.2.4"/>
    </reaction>
</comment>
<gene>
    <name evidence="16" type="ORF">AXG93_745s1160</name>
</gene>
<organism evidence="16 17">
    <name type="scientific">Marchantia polymorpha subsp. ruderalis</name>
    <dbReference type="NCBI Taxonomy" id="1480154"/>
    <lineage>
        <taxon>Eukaryota</taxon>
        <taxon>Viridiplantae</taxon>
        <taxon>Streptophyta</taxon>
        <taxon>Embryophyta</taxon>
        <taxon>Marchantiophyta</taxon>
        <taxon>Marchantiopsida</taxon>
        <taxon>Marchantiidae</taxon>
        <taxon>Marchantiales</taxon>
        <taxon>Marchantiaceae</taxon>
        <taxon>Marchantia</taxon>
    </lineage>
</organism>
<keyword evidence="7 11" id="KW-0067">ATP-binding</keyword>
<dbReference type="GO" id="GO:0003677">
    <property type="term" value="F:DNA binding"/>
    <property type="evidence" value="ECO:0007669"/>
    <property type="project" value="UniProtKB-KW"/>
</dbReference>
<comment type="cofactor">
    <cofactor evidence="1">
        <name>Mg(2+)</name>
        <dbReference type="ChEBI" id="CHEBI:18420"/>
    </cofactor>
</comment>
<dbReference type="InterPro" id="IPR027417">
    <property type="entry name" value="P-loop_NTPase"/>
</dbReference>
<dbReference type="CDD" id="cd18794">
    <property type="entry name" value="SF2_C_RecQ"/>
    <property type="match status" value="1"/>
</dbReference>
<evidence type="ECO:0000256" key="7">
    <source>
        <dbReference type="ARBA" id="ARBA00022840"/>
    </source>
</evidence>
<feature type="compositionally biased region" description="Acidic residues" evidence="12">
    <location>
        <begin position="752"/>
        <end position="763"/>
    </location>
</feature>
<evidence type="ECO:0000256" key="10">
    <source>
        <dbReference type="ARBA" id="ARBA00034617"/>
    </source>
</evidence>
<dbReference type="PROSITE" id="PS50967">
    <property type="entry name" value="HRDC"/>
    <property type="match status" value="1"/>
</dbReference>
<dbReference type="SUPFAM" id="SSF47819">
    <property type="entry name" value="HRDC-like"/>
    <property type="match status" value="1"/>
</dbReference>
<evidence type="ECO:0000256" key="3">
    <source>
        <dbReference type="ARBA" id="ARBA00022723"/>
    </source>
</evidence>
<dbReference type="Pfam" id="PF00570">
    <property type="entry name" value="HRDC"/>
    <property type="match status" value="1"/>
</dbReference>
<dbReference type="SUPFAM" id="SSF52540">
    <property type="entry name" value="P-loop containing nucleoside triphosphate hydrolases"/>
    <property type="match status" value="1"/>
</dbReference>
<dbReference type="FunFam" id="3.40.50.300:FF:001215">
    <property type="entry name" value="ATP-dependent DNA helicase"/>
    <property type="match status" value="1"/>
</dbReference>
<evidence type="ECO:0000256" key="2">
    <source>
        <dbReference type="ARBA" id="ARBA00005446"/>
    </source>
</evidence>
<dbReference type="InterPro" id="IPR032284">
    <property type="entry name" value="RecQ_Zn-bd"/>
</dbReference>
<proteinExistence type="inferred from homology"/>
<feature type="domain" description="Helicase C-terminal" evidence="15">
    <location>
        <begin position="293"/>
        <end position="445"/>
    </location>
</feature>
<sequence>MIREIERSAAVDLDLLVKSRRYGLGGYRSAIAARAARAQSGPRKQEGTGSEAFVSSSTKEDWTGSFEWDKRAADLRLNVFGISTYRTNQREIINAVMSGRNVMVIMAAGGGKSLCYQLPALLRSGIALIVSPLLSLIQDQVMGLKALGIPAGMLTSTTTKEEEKAIYLSLEKGTGGLRILYVTPEKIAKSKRFMSKLEKCNKAGRLSLMAIDEAHCCSQWGHDFRPDYKNLGILKKQFPKVPIIALTATATERVQTDVREMLQIPYSERFTSSVNRPNLFYEVREKKSNASAAIDDIADFIRGGYTEKQSGIVYCFTRKECEQVAEELRQRGISASHYHADMAPDVRANIHTRWSGNKIQVIVGTVAFGMGINKPDVRFVIHHSLSKSLETYYQESGRAGRDGLPSHCVLFFRPADIPRQSSMVFSEVAGLHNLYAIARFCQSKRSCRREAFFRHFGEPVQDCNGMCDNCAYAKEITELDVTAHAKSIVTLLKDSDNQKTTMLQLVDSWRKARGEAALVKELSKEDVERVIIQLVLDGILKEEFAHTAYATNAYVTVSAGSRFLLQGKRKIILEVAQGLKSKKGTVGIANEDSKLQSGMAHMLDALRQQIAGCHGSIFPHSVLSSQHIKMLCSRRPDTLNLVEEVVGKRKVEQYGQQILDAIRAYVKEHPDEEFEEKEGPWVAPKGSKTSIASQSAQKSASAKRKSIQRGVSQECEPQRSAKKSCAAGKAETLKRETSALSKSPGVAQDAYIDLDSDSDDDVELREHSVRGDINGKPVPEINEVEDDEDIDGPKKKRLGIEECTQEGEDLPSVKTNPPKEQRAKTVTQNKRPASDDEDEDFVLVKRTRRKK</sequence>
<dbReference type="PROSITE" id="PS51194">
    <property type="entry name" value="HELICASE_CTER"/>
    <property type="match status" value="1"/>
</dbReference>
<evidence type="ECO:0000313" key="17">
    <source>
        <dbReference type="Proteomes" id="UP000077202"/>
    </source>
</evidence>
<dbReference type="Proteomes" id="UP000077202">
    <property type="component" value="Unassembled WGS sequence"/>
</dbReference>
<dbReference type="GO" id="GO:0005694">
    <property type="term" value="C:chromosome"/>
    <property type="evidence" value="ECO:0007669"/>
    <property type="project" value="TreeGrafter"/>
</dbReference>
<protein>
    <recommendedName>
        <fullName evidence="11">ATP-dependent DNA helicase</fullName>
        <ecNumber evidence="11">5.6.2.4</ecNumber>
    </recommendedName>
</protein>
<evidence type="ECO:0000256" key="9">
    <source>
        <dbReference type="ARBA" id="ARBA00023235"/>
    </source>
</evidence>
<evidence type="ECO:0000259" key="15">
    <source>
        <dbReference type="PROSITE" id="PS51194"/>
    </source>
</evidence>
<reference evidence="16" key="1">
    <citation type="submission" date="2016-03" db="EMBL/GenBank/DDBJ databases">
        <title>Mechanisms controlling the formation of the plant cell surface in tip-growing cells are functionally conserved among land plants.</title>
        <authorList>
            <person name="Honkanen S."/>
            <person name="Jones V.A."/>
            <person name="Morieri G."/>
            <person name="Champion C."/>
            <person name="Hetherington A.J."/>
            <person name="Kelly S."/>
            <person name="Saint-Marcoux D."/>
            <person name="Proust H."/>
            <person name="Prescott H."/>
            <person name="Dolan L."/>
        </authorList>
    </citation>
    <scope>NUCLEOTIDE SEQUENCE [LARGE SCALE GENOMIC DNA]</scope>
    <source>
        <tissue evidence="16">Whole gametophyte</tissue>
    </source>
</reference>
<dbReference type="GO" id="GO:0005524">
    <property type="term" value="F:ATP binding"/>
    <property type="evidence" value="ECO:0007669"/>
    <property type="project" value="UniProtKB-KW"/>
</dbReference>
<keyword evidence="3" id="KW-0479">Metal-binding</keyword>
<comment type="catalytic activity">
    <reaction evidence="11">
        <text>ATP + H2O = ADP + phosphate + H(+)</text>
        <dbReference type="Rhea" id="RHEA:13065"/>
        <dbReference type="ChEBI" id="CHEBI:15377"/>
        <dbReference type="ChEBI" id="CHEBI:15378"/>
        <dbReference type="ChEBI" id="CHEBI:30616"/>
        <dbReference type="ChEBI" id="CHEBI:43474"/>
        <dbReference type="ChEBI" id="CHEBI:456216"/>
    </reaction>
</comment>
<dbReference type="PROSITE" id="PS51192">
    <property type="entry name" value="HELICASE_ATP_BIND_1"/>
    <property type="match status" value="1"/>
</dbReference>
<evidence type="ECO:0000256" key="8">
    <source>
        <dbReference type="ARBA" id="ARBA00023125"/>
    </source>
</evidence>
<dbReference type="GO" id="GO:0009378">
    <property type="term" value="F:four-way junction helicase activity"/>
    <property type="evidence" value="ECO:0007669"/>
    <property type="project" value="TreeGrafter"/>
</dbReference>
<keyword evidence="9" id="KW-0413">Isomerase</keyword>
<dbReference type="NCBIfam" id="TIGR00614">
    <property type="entry name" value="recQ_fam"/>
    <property type="match status" value="1"/>
</dbReference>
<evidence type="ECO:0000256" key="12">
    <source>
        <dbReference type="SAM" id="MobiDB-lite"/>
    </source>
</evidence>
<dbReference type="PANTHER" id="PTHR13710">
    <property type="entry name" value="DNA HELICASE RECQ FAMILY MEMBER"/>
    <property type="match status" value="1"/>
</dbReference>
<dbReference type="EC" id="5.6.2.4" evidence="11"/>
<evidence type="ECO:0000256" key="6">
    <source>
        <dbReference type="ARBA" id="ARBA00022806"/>
    </source>
</evidence>
<dbReference type="SMART" id="SM00487">
    <property type="entry name" value="DEXDc"/>
    <property type="match status" value="1"/>
</dbReference>
<name>A0A176VQV5_MARPO</name>
<dbReference type="GO" id="GO:0046872">
    <property type="term" value="F:metal ion binding"/>
    <property type="evidence" value="ECO:0007669"/>
    <property type="project" value="UniProtKB-KW"/>
</dbReference>
<dbReference type="SMART" id="SM00490">
    <property type="entry name" value="HELICc"/>
    <property type="match status" value="1"/>
</dbReference>
<dbReference type="InterPro" id="IPR014001">
    <property type="entry name" value="Helicase_ATP-bd"/>
</dbReference>
<dbReference type="Pfam" id="PF00271">
    <property type="entry name" value="Helicase_C"/>
    <property type="match status" value="1"/>
</dbReference>
<dbReference type="AlphaFoldDB" id="A0A176VQV5"/>
<comment type="subcellular location">
    <subcellularLocation>
        <location evidence="11">Nucleus</location>
    </subcellularLocation>
</comment>
<dbReference type="GO" id="GO:0000724">
    <property type="term" value="P:double-strand break repair via homologous recombination"/>
    <property type="evidence" value="ECO:0007669"/>
    <property type="project" value="TreeGrafter"/>
</dbReference>
<dbReference type="Gene3D" id="1.10.10.10">
    <property type="entry name" value="Winged helix-like DNA-binding domain superfamily/Winged helix DNA-binding domain"/>
    <property type="match status" value="1"/>
</dbReference>
<dbReference type="InterPro" id="IPR010997">
    <property type="entry name" value="HRDC-like_sf"/>
</dbReference>
<keyword evidence="11" id="KW-0539">Nucleus</keyword>
<dbReference type="Pfam" id="PF16124">
    <property type="entry name" value="RecQ_Zn_bind"/>
    <property type="match status" value="1"/>
</dbReference>
<dbReference type="EMBL" id="LVLJ01002893">
    <property type="protein sequence ID" value="OAE23294.1"/>
    <property type="molecule type" value="Genomic_DNA"/>
</dbReference>
<keyword evidence="4 11" id="KW-0547">Nucleotide-binding</keyword>
<dbReference type="InterPro" id="IPR001650">
    <property type="entry name" value="Helicase_C-like"/>
</dbReference>
<evidence type="ECO:0000259" key="14">
    <source>
        <dbReference type="PROSITE" id="PS51192"/>
    </source>
</evidence>